<dbReference type="AlphaFoldDB" id="A0AA39I4D7"/>
<sequence length="200" mass="22645">MDSDLTKGVTSHCLTFAHDREHWRSGVEATSTTMWETQSEGGRLYDYVETRNVKMTPREKDGTIQVIKRTKRTTPKTQYPIAAGHAGYVRSGGPPPFMCRFVPPIDPPVFVPDCPVIKRQPEEGISSTDFQPGLSNVEGTMRQIAESKRELKEFLASLPKPLDKEFLKTLRGTRFYKDALIKYNEQQDVRPIRGSPCSIL</sequence>
<protein>
    <submittedName>
        <fullName evidence="1">Uncharacterized protein</fullName>
    </submittedName>
</protein>
<keyword evidence="2" id="KW-1185">Reference proteome</keyword>
<comment type="caution">
    <text evidence="1">The sequence shown here is derived from an EMBL/GenBank/DDBJ whole genome shotgun (WGS) entry which is preliminary data.</text>
</comment>
<organism evidence="1 2">
    <name type="scientific">Steinernema hermaphroditum</name>
    <dbReference type="NCBI Taxonomy" id="289476"/>
    <lineage>
        <taxon>Eukaryota</taxon>
        <taxon>Metazoa</taxon>
        <taxon>Ecdysozoa</taxon>
        <taxon>Nematoda</taxon>
        <taxon>Chromadorea</taxon>
        <taxon>Rhabditida</taxon>
        <taxon>Tylenchina</taxon>
        <taxon>Panagrolaimomorpha</taxon>
        <taxon>Strongyloidoidea</taxon>
        <taxon>Steinernematidae</taxon>
        <taxon>Steinernema</taxon>
    </lineage>
</organism>
<dbReference type="EMBL" id="JAUCMV010000002">
    <property type="protein sequence ID" value="KAK0416771.1"/>
    <property type="molecule type" value="Genomic_DNA"/>
</dbReference>
<accession>A0AA39I4D7</accession>
<gene>
    <name evidence="1" type="ORF">QR680_012677</name>
</gene>
<evidence type="ECO:0000313" key="1">
    <source>
        <dbReference type="EMBL" id="KAK0416771.1"/>
    </source>
</evidence>
<evidence type="ECO:0000313" key="2">
    <source>
        <dbReference type="Proteomes" id="UP001175271"/>
    </source>
</evidence>
<name>A0AA39I4D7_9BILA</name>
<proteinExistence type="predicted"/>
<reference evidence="1" key="1">
    <citation type="submission" date="2023-06" db="EMBL/GenBank/DDBJ databases">
        <title>Genomic analysis of the entomopathogenic nematode Steinernema hermaphroditum.</title>
        <authorList>
            <person name="Schwarz E.M."/>
            <person name="Heppert J.K."/>
            <person name="Baniya A."/>
            <person name="Schwartz H.T."/>
            <person name="Tan C.-H."/>
            <person name="Antoshechkin I."/>
            <person name="Sternberg P.W."/>
            <person name="Goodrich-Blair H."/>
            <person name="Dillman A.R."/>
        </authorList>
    </citation>
    <scope>NUCLEOTIDE SEQUENCE</scope>
    <source>
        <strain evidence="1">PS9179</strain>
        <tissue evidence="1">Whole animal</tissue>
    </source>
</reference>
<dbReference type="Proteomes" id="UP001175271">
    <property type="component" value="Unassembled WGS sequence"/>
</dbReference>